<protein>
    <submittedName>
        <fullName evidence="2">Uncharacterized protein</fullName>
    </submittedName>
</protein>
<reference evidence="2 3" key="1">
    <citation type="submission" date="2020-11" db="EMBL/GenBank/DDBJ databases">
        <authorList>
            <person name="Kim M.K."/>
        </authorList>
    </citation>
    <scope>NUCLEOTIDE SEQUENCE [LARGE SCALE GENOMIC DNA]</scope>
    <source>
        <strain evidence="2 3">BT662</strain>
    </source>
</reference>
<sequence>MEELFGELIGQAFMAVVFTAIGFGYLYLRYRNTVQVQQVLVRKYENSYANAGMAVVLNVAAATFILLIIGLLVAPLLHWLRGLGSFSS</sequence>
<evidence type="ECO:0000313" key="2">
    <source>
        <dbReference type="EMBL" id="MBF9220856.1"/>
    </source>
</evidence>
<keyword evidence="1" id="KW-0812">Transmembrane</keyword>
<gene>
    <name evidence="2" type="ORF">I2H31_07055</name>
</gene>
<dbReference type="RefSeq" id="WP_196292284.1">
    <property type="nucleotide sequence ID" value="NZ_JADQDM010000002.1"/>
</dbReference>
<dbReference type="Proteomes" id="UP000618931">
    <property type="component" value="Unassembled WGS sequence"/>
</dbReference>
<feature type="transmembrane region" description="Helical" evidence="1">
    <location>
        <begin position="51"/>
        <end position="80"/>
    </location>
</feature>
<evidence type="ECO:0000256" key="1">
    <source>
        <dbReference type="SAM" id="Phobius"/>
    </source>
</evidence>
<keyword evidence="3" id="KW-1185">Reference proteome</keyword>
<accession>A0ABS0I1N3</accession>
<proteinExistence type="predicted"/>
<feature type="transmembrane region" description="Helical" evidence="1">
    <location>
        <begin position="12"/>
        <end position="30"/>
    </location>
</feature>
<name>A0ABS0I1N3_9BACT</name>
<comment type="caution">
    <text evidence="2">The sequence shown here is derived from an EMBL/GenBank/DDBJ whole genome shotgun (WGS) entry which is preliminary data.</text>
</comment>
<dbReference type="EMBL" id="JADQDM010000002">
    <property type="protein sequence ID" value="MBF9220856.1"/>
    <property type="molecule type" value="Genomic_DNA"/>
</dbReference>
<keyword evidence="1" id="KW-0472">Membrane</keyword>
<evidence type="ECO:0000313" key="3">
    <source>
        <dbReference type="Proteomes" id="UP000618931"/>
    </source>
</evidence>
<keyword evidence="1" id="KW-1133">Transmembrane helix</keyword>
<organism evidence="2 3">
    <name type="scientific">Hymenobacter ruricola</name>
    <dbReference type="NCBI Taxonomy" id="2791023"/>
    <lineage>
        <taxon>Bacteria</taxon>
        <taxon>Pseudomonadati</taxon>
        <taxon>Bacteroidota</taxon>
        <taxon>Cytophagia</taxon>
        <taxon>Cytophagales</taxon>
        <taxon>Hymenobacteraceae</taxon>
        <taxon>Hymenobacter</taxon>
    </lineage>
</organism>